<organism evidence="2 3">
    <name type="scientific">Natrinema versiforme</name>
    <dbReference type="NCBI Taxonomy" id="88724"/>
    <lineage>
        <taxon>Archaea</taxon>
        <taxon>Methanobacteriati</taxon>
        <taxon>Methanobacteriota</taxon>
        <taxon>Stenosarchaea group</taxon>
        <taxon>Halobacteria</taxon>
        <taxon>Halobacteriales</taxon>
        <taxon>Natrialbaceae</taxon>
        <taxon>Natrinema</taxon>
    </lineage>
</organism>
<protein>
    <submittedName>
        <fullName evidence="2">Uncharacterized protein</fullName>
    </submittedName>
</protein>
<dbReference type="Proteomes" id="UP000302218">
    <property type="component" value="Chromosome"/>
</dbReference>
<proteinExistence type="predicted"/>
<reference evidence="3" key="1">
    <citation type="submission" date="2019-05" db="EMBL/GenBank/DDBJ databases">
        <title>Genome sequence and methylation pattern of the halophilic Archaeon Natrinema versiforme BOL5-4.</title>
        <authorList>
            <person name="DasSarma P."/>
            <person name="Anton B.P."/>
            <person name="DasSarma S.L."/>
            <person name="Martinez F.L."/>
            <person name="Guzman D."/>
            <person name="Roberts R.J."/>
            <person name="DasSarma S."/>
        </authorList>
    </citation>
    <scope>NUCLEOTIDE SEQUENCE [LARGE SCALE GENOMIC DNA]</scope>
    <source>
        <strain evidence="3">BOL5-4</strain>
    </source>
</reference>
<dbReference type="KEGG" id="nvr:FEJ81_01230"/>
<evidence type="ECO:0000313" key="2">
    <source>
        <dbReference type="EMBL" id="QCS44243.1"/>
    </source>
</evidence>
<feature type="transmembrane region" description="Helical" evidence="1">
    <location>
        <begin position="47"/>
        <end position="70"/>
    </location>
</feature>
<dbReference type="AlphaFoldDB" id="A0A4P8WP47"/>
<name>A0A4P8WP47_9EURY</name>
<evidence type="ECO:0000313" key="3">
    <source>
        <dbReference type="Proteomes" id="UP000302218"/>
    </source>
</evidence>
<keyword evidence="1" id="KW-0472">Membrane</keyword>
<accession>A0A4P8WP47</accession>
<gene>
    <name evidence="2" type="ORF">FEJ81_01230</name>
</gene>
<keyword evidence="1" id="KW-0812">Transmembrane</keyword>
<sequence>MCVLVLVVVLGGLTATVAADDSVVGTAAEETTGADTATALAEQTLPLAAGGALLGLGLGAAVASGITYWYKNREIGGRLQ</sequence>
<keyword evidence="1" id="KW-1133">Transmembrane helix</keyword>
<evidence type="ECO:0000256" key="1">
    <source>
        <dbReference type="SAM" id="Phobius"/>
    </source>
</evidence>
<dbReference type="EMBL" id="CP040330">
    <property type="protein sequence ID" value="QCS44243.1"/>
    <property type="molecule type" value="Genomic_DNA"/>
</dbReference>